<feature type="non-terminal residue" evidence="2">
    <location>
        <position position="178"/>
    </location>
</feature>
<evidence type="ECO:0000256" key="1">
    <source>
        <dbReference type="SAM" id="MobiDB-lite"/>
    </source>
</evidence>
<feature type="region of interest" description="Disordered" evidence="1">
    <location>
        <begin position="148"/>
        <end position="178"/>
    </location>
</feature>
<evidence type="ECO:0000313" key="3">
    <source>
        <dbReference type="Proteomes" id="UP000766698"/>
    </source>
</evidence>
<proteinExistence type="predicted"/>
<accession>A0ABR6EN49</accession>
<gene>
    <name evidence="2" type="ORF">GL263_24955</name>
</gene>
<sequence length="178" mass="20251">MAHRHPSAAARNSRRRHTATARGTGRRCSPPPRRRLPRRLLRREAPTTVALLPDERAFATMRRYRSFRFDHYGAYRRATAGLLRTLAARTEHVQVTLLDPQDYADYCTTTGTNPDTAAARARYTADRQRRVLTYRGQRLTELVNRLRAVEATRPADTGAPSPQRPDKPKRPPSALTPD</sequence>
<protein>
    <submittedName>
        <fullName evidence="2">Uncharacterized protein</fullName>
    </submittedName>
</protein>
<keyword evidence="3" id="KW-1185">Reference proteome</keyword>
<evidence type="ECO:0000313" key="2">
    <source>
        <dbReference type="EMBL" id="MBB1246775.1"/>
    </source>
</evidence>
<feature type="region of interest" description="Disordered" evidence="1">
    <location>
        <begin position="1"/>
        <end position="40"/>
    </location>
</feature>
<name>A0ABR6EN49_9ACTN</name>
<comment type="caution">
    <text evidence="2">The sequence shown here is derived from an EMBL/GenBank/DDBJ whole genome shotgun (WGS) entry which is preliminary data.</text>
</comment>
<organism evidence="2 3">
    <name type="scientific">Streptomyces durbertensis</name>
    <dbReference type="NCBI Taxonomy" id="2448886"/>
    <lineage>
        <taxon>Bacteria</taxon>
        <taxon>Bacillati</taxon>
        <taxon>Actinomycetota</taxon>
        <taxon>Actinomycetes</taxon>
        <taxon>Kitasatosporales</taxon>
        <taxon>Streptomycetaceae</taxon>
        <taxon>Streptomyces</taxon>
    </lineage>
</organism>
<dbReference type="EMBL" id="WMLF01000603">
    <property type="protein sequence ID" value="MBB1246775.1"/>
    <property type="molecule type" value="Genomic_DNA"/>
</dbReference>
<feature type="compositionally biased region" description="Basic residues" evidence="1">
    <location>
        <begin position="1"/>
        <end position="19"/>
    </location>
</feature>
<reference evidence="3" key="1">
    <citation type="journal article" date="2020" name="Syst. Appl. Microbiol.">
        <title>Streptomyces alkaliterrae sp. nov., isolated from an alkaline soil, and emended descriptions of Streptomyces alkaliphilus, Streptomyces calidiresistens and Streptomyces durbertensis.</title>
        <authorList>
            <person name="Swiecimska M."/>
            <person name="Golinska P."/>
            <person name="Nouioui I."/>
            <person name="Wypij M."/>
            <person name="Rai M."/>
            <person name="Sangal V."/>
            <person name="Goodfellow M."/>
        </authorList>
    </citation>
    <scope>NUCLEOTIDE SEQUENCE [LARGE SCALE GENOMIC DNA]</scope>
    <source>
        <strain evidence="3">DSM 104538</strain>
    </source>
</reference>
<dbReference type="Proteomes" id="UP000766698">
    <property type="component" value="Unassembled WGS sequence"/>
</dbReference>